<organism evidence="2 3">
    <name type="scientific">Chthonomonas calidirosea (strain DSM 23976 / ICMP 18418 / T49)</name>
    <dbReference type="NCBI Taxonomy" id="1303518"/>
    <lineage>
        <taxon>Bacteria</taxon>
        <taxon>Bacillati</taxon>
        <taxon>Armatimonadota</taxon>
        <taxon>Chthonomonadia</taxon>
        <taxon>Chthonomonadales</taxon>
        <taxon>Chthonomonadaceae</taxon>
        <taxon>Chthonomonas</taxon>
    </lineage>
</organism>
<dbReference type="EMBL" id="HF951689">
    <property type="protein sequence ID" value="CCW33922.1"/>
    <property type="molecule type" value="Genomic_DNA"/>
</dbReference>
<reference evidence="3" key="1">
    <citation type="submission" date="2013-03" db="EMBL/GenBank/DDBJ databases">
        <title>Genome sequence of Chthonomonas calidirosea, the first sequenced genome from the Armatimonadetes phylum (formally candidate division OP10).</title>
        <authorList>
            <person name="Lee K.C.Y."/>
            <person name="Morgan X.C."/>
            <person name="Dunfield P.F."/>
            <person name="Tamas I."/>
            <person name="Houghton K.M."/>
            <person name="Vyssotski M."/>
            <person name="Ryan J.L.J."/>
            <person name="Lagutin K."/>
            <person name="McDonald I.R."/>
            <person name="Stott M.B."/>
        </authorList>
    </citation>
    <scope>NUCLEOTIDE SEQUENCE [LARGE SCALE GENOMIC DNA]</scope>
    <source>
        <strain evidence="3">DSM 23976 / ICMP 18418 / T49</strain>
    </source>
</reference>
<dbReference type="HOGENOM" id="CLU_031960_9_2_0"/>
<dbReference type="GO" id="GO:0008800">
    <property type="term" value="F:beta-lactamase activity"/>
    <property type="evidence" value="ECO:0007669"/>
    <property type="project" value="UniProtKB-EC"/>
</dbReference>
<keyword evidence="2" id="KW-0378">Hydrolase</keyword>
<evidence type="ECO:0000259" key="1">
    <source>
        <dbReference type="Pfam" id="PF13354"/>
    </source>
</evidence>
<dbReference type="eggNOG" id="COG2367">
    <property type="taxonomic scope" value="Bacteria"/>
</dbReference>
<dbReference type="AlphaFoldDB" id="S0EUC6"/>
<accession>S0EUC6</accession>
<protein>
    <submittedName>
        <fullName evidence="2">Beta-lactamase class A</fullName>
        <ecNumber evidence="2">3.5.2.6</ecNumber>
    </submittedName>
</protein>
<feature type="domain" description="Beta-lactamase class A catalytic" evidence="1">
    <location>
        <begin position="32"/>
        <end position="245"/>
    </location>
</feature>
<dbReference type="EC" id="3.5.2.6" evidence="2"/>
<sequence>MQQVASLVTPDERFWADVAAIEKASTGVLCFAAEDLQTRKVVQHNAEHKCRTASVIKLPILVHVGLEVAEGRRAWEEPLVLTDEEKVPGSGILSQLTAGLQLTLRDVCVLMIVLSDNTATNMIIEHIGGVNPINARMRALGLETTTCFRKVYARDALPNPYGLGVTTPREMLQLLEMIATGSLGSEALCEEFLAILSKQHYRDCIPRYLPEEWRYAGKTGSIDEARNDVGIVTDAVGNRFALALFCQELQVVCWTADNPGEIALAQLAKRLLLE</sequence>
<keyword evidence="3" id="KW-1185">Reference proteome</keyword>
<dbReference type="Pfam" id="PF13354">
    <property type="entry name" value="Beta-lactamase2"/>
    <property type="match status" value="1"/>
</dbReference>
<dbReference type="OrthoDB" id="9791132at2"/>
<dbReference type="PATRIC" id="fig|1303518.3.peg.84"/>
<dbReference type="GO" id="GO:0030655">
    <property type="term" value="P:beta-lactam antibiotic catabolic process"/>
    <property type="evidence" value="ECO:0007669"/>
    <property type="project" value="InterPro"/>
</dbReference>
<dbReference type="KEGG" id="ccz:CCALI_00083"/>
<dbReference type="STRING" id="454171.CP488_01075"/>
<dbReference type="Gene3D" id="3.40.710.10">
    <property type="entry name" value="DD-peptidase/beta-lactamase superfamily"/>
    <property type="match status" value="1"/>
</dbReference>
<dbReference type="InParanoid" id="S0EUC6"/>
<dbReference type="PRINTS" id="PR00118">
    <property type="entry name" value="BLACTAMASEA"/>
</dbReference>
<gene>
    <name evidence="2" type="ORF">CCALI_00083</name>
</gene>
<dbReference type="SUPFAM" id="SSF56601">
    <property type="entry name" value="beta-lactamase/transpeptidase-like"/>
    <property type="match status" value="1"/>
</dbReference>
<dbReference type="PANTHER" id="PTHR35333">
    <property type="entry name" value="BETA-LACTAMASE"/>
    <property type="match status" value="1"/>
</dbReference>
<name>S0EUC6_CHTCT</name>
<dbReference type="GO" id="GO:0046677">
    <property type="term" value="P:response to antibiotic"/>
    <property type="evidence" value="ECO:0007669"/>
    <property type="project" value="InterPro"/>
</dbReference>
<proteinExistence type="predicted"/>
<dbReference type="RefSeq" id="WP_016481486.1">
    <property type="nucleotide sequence ID" value="NC_021487.1"/>
</dbReference>
<dbReference type="InterPro" id="IPR000871">
    <property type="entry name" value="Beta-lactam_class-A"/>
</dbReference>
<evidence type="ECO:0000313" key="2">
    <source>
        <dbReference type="EMBL" id="CCW33922.1"/>
    </source>
</evidence>
<dbReference type="InterPro" id="IPR045155">
    <property type="entry name" value="Beta-lactam_cat"/>
</dbReference>
<dbReference type="InterPro" id="IPR012338">
    <property type="entry name" value="Beta-lactam/transpept-like"/>
</dbReference>
<evidence type="ECO:0000313" key="3">
    <source>
        <dbReference type="Proteomes" id="UP000014227"/>
    </source>
</evidence>
<dbReference type="PANTHER" id="PTHR35333:SF3">
    <property type="entry name" value="BETA-LACTAMASE-TYPE TRANSPEPTIDASE FOLD CONTAINING PROTEIN"/>
    <property type="match status" value="1"/>
</dbReference>
<dbReference type="Proteomes" id="UP000014227">
    <property type="component" value="Chromosome I"/>
</dbReference>